<accession>A0AA95F6A7</accession>
<feature type="transmembrane region" description="Helical" evidence="1">
    <location>
        <begin position="12"/>
        <end position="35"/>
    </location>
</feature>
<keyword evidence="3" id="KW-1185">Reference proteome</keyword>
<evidence type="ECO:0000313" key="2">
    <source>
        <dbReference type="EMBL" id="WEK55760.1"/>
    </source>
</evidence>
<keyword evidence="1" id="KW-0812">Transmembrane</keyword>
<organism evidence="2 3">
    <name type="scientific">Candidatus Cohnella colombiensis</name>
    <dbReference type="NCBI Taxonomy" id="3121368"/>
    <lineage>
        <taxon>Bacteria</taxon>
        <taxon>Bacillati</taxon>
        <taxon>Bacillota</taxon>
        <taxon>Bacilli</taxon>
        <taxon>Bacillales</taxon>
        <taxon>Paenibacillaceae</taxon>
        <taxon>Cohnella</taxon>
    </lineage>
</organism>
<gene>
    <name evidence="2" type="ORF">P0Y55_06865</name>
</gene>
<dbReference type="Proteomes" id="UP001178662">
    <property type="component" value="Chromosome"/>
</dbReference>
<keyword evidence="1" id="KW-1133">Transmembrane helix</keyword>
<dbReference type="EMBL" id="CP119317">
    <property type="protein sequence ID" value="WEK55760.1"/>
    <property type="molecule type" value="Genomic_DNA"/>
</dbReference>
<sequence>MLSVGITKWIKMLVVFFVTLTLIIIISLALLRYLLKDWNVDTSMGDYQIRTSLGDEFQIHYETRNFPDLESEVSVLDPISNKEIIYFVLNSEFVNSEAKTIINTSSLRCYEIYNKYLLCKSGNGEFIGTDIDDIPKMIPIELPDFKEIAEELVATSQWKWIRLCSEYLLRVDRGTKEKITKTLERFAADQFSKRDLEINENSGITKVDMRLFSQQLLNQYS</sequence>
<reference evidence="2" key="1">
    <citation type="submission" date="2023-03" db="EMBL/GenBank/DDBJ databases">
        <title>Andean soil-derived lignocellulolytic bacterial consortium as a source of novel taxa and putative plastic-active enzymes.</title>
        <authorList>
            <person name="Diaz-Garcia L."/>
            <person name="Chuvochina M."/>
            <person name="Feuerriegel G."/>
            <person name="Bunk B."/>
            <person name="Sproer C."/>
            <person name="Streit W.R."/>
            <person name="Rodriguez L.M."/>
            <person name="Overmann J."/>
            <person name="Jimenez D.J."/>
        </authorList>
    </citation>
    <scope>NUCLEOTIDE SEQUENCE</scope>
    <source>
        <strain evidence="2">MAG 2441</strain>
    </source>
</reference>
<proteinExistence type="predicted"/>
<name>A0AA95F6A7_9BACL</name>
<protein>
    <recommendedName>
        <fullName evidence="4">DUF4230 domain-containing protein</fullName>
    </recommendedName>
</protein>
<evidence type="ECO:0000313" key="3">
    <source>
        <dbReference type="Proteomes" id="UP001178662"/>
    </source>
</evidence>
<keyword evidence="1" id="KW-0472">Membrane</keyword>
<evidence type="ECO:0008006" key="4">
    <source>
        <dbReference type="Google" id="ProtNLM"/>
    </source>
</evidence>
<evidence type="ECO:0000256" key="1">
    <source>
        <dbReference type="SAM" id="Phobius"/>
    </source>
</evidence>
<dbReference type="AlphaFoldDB" id="A0AA95F6A7"/>